<dbReference type="GO" id="GO:0016705">
    <property type="term" value="F:oxidoreductase activity, acting on paired donors, with incorporation or reduction of molecular oxygen"/>
    <property type="evidence" value="ECO:0007669"/>
    <property type="project" value="InterPro"/>
</dbReference>
<dbReference type="PANTHER" id="PTHR24305">
    <property type="entry name" value="CYTOCHROME P450"/>
    <property type="match status" value="1"/>
</dbReference>
<dbReference type="Gene3D" id="1.10.630.10">
    <property type="entry name" value="Cytochrome P450"/>
    <property type="match status" value="1"/>
</dbReference>
<comment type="caution">
    <text evidence="9">The sequence shown here is derived from an EMBL/GenBank/DDBJ whole genome shotgun (WGS) entry which is preliminary data.</text>
</comment>
<evidence type="ECO:0000256" key="8">
    <source>
        <dbReference type="RuleBase" id="RU000461"/>
    </source>
</evidence>
<evidence type="ECO:0008006" key="11">
    <source>
        <dbReference type="Google" id="ProtNLM"/>
    </source>
</evidence>
<reference evidence="9 10" key="1">
    <citation type="submission" date="2017-06" db="EMBL/GenBank/DDBJ databases">
        <title>Comparative genomic analysis of Ambrosia Fusariam Clade fungi.</title>
        <authorList>
            <person name="Stajich J.E."/>
            <person name="Carrillo J."/>
            <person name="Kijimoto T."/>
            <person name="Eskalen A."/>
            <person name="O'Donnell K."/>
            <person name="Kasson M."/>
        </authorList>
    </citation>
    <scope>NUCLEOTIDE SEQUENCE [LARGE SCALE GENOMIC DNA]</scope>
    <source>
        <strain evidence="9">UCR3666</strain>
    </source>
</reference>
<dbReference type="InterPro" id="IPR017972">
    <property type="entry name" value="Cyt_P450_CS"/>
</dbReference>
<proteinExistence type="inferred from homology"/>
<feature type="binding site" description="axial binding residue" evidence="7">
    <location>
        <position position="427"/>
    </location>
    <ligand>
        <name>heme</name>
        <dbReference type="ChEBI" id="CHEBI:30413"/>
    </ligand>
    <ligandPart>
        <name>Fe</name>
        <dbReference type="ChEBI" id="CHEBI:18248"/>
    </ligandPart>
</feature>
<sequence length="482" mass="53990">MSVTVILAVAVLPFIFLLKILFDFSQSSISSLPGPWYTRFTDIPFLYARLFGTSRHYLQRLHNIHGSIVRVGPKDVSVNSIDGYYKIHGVGSHCTKTPVFDKIRFSHSPMLFTMRDPQAHAQRKRILGRSLTAVRVDQEMTIRRLVEMAISQIKTEAEDGRVDVYKWWRCLAVDVMTEMAFGRSFDLLESGGQDSPVFKALEKVNMKVMLQAILPEVLMSPLKWAPIAWVRDVVCCTEVMFGHVMAALGELRHSPKCTTTMLGRILSEDNSKSRRAALNDDEMGSEAAMMIVAGSDSTAATLTYAVWEVLRHPILRQQVEDEVAALPSDFTAKEVEALPLLSNVLEEVLRLYNPTGAPVERLVPPSGISVDGWNIPGSTTVYTQSWLLSRLEGVFPQPEKFDANRFANPTPELKRAHVPFSIGSRSCLGMNLARMEIRLALALFFRECRGAQLHHSMTDDMMTQVGEFFIVPKAGRCDISVP</sequence>
<dbReference type="InterPro" id="IPR002401">
    <property type="entry name" value="Cyt_P450_E_grp-I"/>
</dbReference>
<comment type="cofactor">
    <cofactor evidence="1 7">
        <name>heme</name>
        <dbReference type="ChEBI" id="CHEBI:30413"/>
    </cofactor>
</comment>
<evidence type="ECO:0000256" key="4">
    <source>
        <dbReference type="ARBA" id="ARBA00022723"/>
    </source>
</evidence>
<comment type="similarity">
    <text evidence="2 8">Belongs to the cytochrome P450 family.</text>
</comment>
<dbReference type="PRINTS" id="PR00385">
    <property type="entry name" value="P450"/>
</dbReference>
<dbReference type="AlphaFoldDB" id="A0A3M2SIU8"/>
<organism evidence="9 10">
    <name type="scientific">Fusarium kuroshium</name>
    <dbReference type="NCBI Taxonomy" id="2010991"/>
    <lineage>
        <taxon>Eukaryota</taxon>
        <taxon>Fungi</taxon>
        <taxon>Dikarya</taxon>
        <taxon>Ascomycota</taxon>
        <taxon>Pezizomycotina</taxon>
        <taxon>Sordariomycetes</taxon>
        <taxon>Hypocreomycetidae</taxon>
        <taxon>Hypocreales</taxon>
        <taxon>Nectriaceae</taxon>
        <taxon>Fusarium</taxon>
        <taxon>Fusarium solani species complex</taxon>
    </lineage>
</organism>
<dbReference type="InterPro" id="IPR050121">
    <property type="entry name" value="Cytochrome_P450_monoxygenase"/>
</dbReference>
<evidence type="ECO:0000313" key="9">
    <source>
        <dbReference type="EMBL" id="RMJ17483.1"/>
    </source>
</evidence>
<dbReference type="InterPro" id="IPR001128">
    <property type="entry name" value="Cyt_P450"/>
</dbReference>
<evidence type="ECO:0000256" key="6">
    <source>
        <dbReference type="ARBA" id="ARBA00023004"/>
    </source>
</evidence>
<gene>
    <name evidence="9" type="ORF">CDV36_002786</name>
</gene>
<keyword evidence="8" id="KW-0503">Monooxygenase</keyword>
<keyword evidence="3 7" id="KW-0349">Heme</keyword>
<dbReference type="OrthoDB" id="1470350at2759"/>
<evidence type="ECO:0000256" key="7">
    <source>
        <dbReference type="PIRSR" id="PIRSR602401-1"/>
    </source>
</evidence>
<evidence type="ECO:0000256" key="3">
    <source>
        <dbReference type="ARBA" id="ARBA00022617"/>
    </source>
</evidence>
<dbReference type="PANTHER" id="PTHR24305:SF96">
    <property type="entry name" value="CYTOCHROME P450 MONOOXYGENASE STCB-RELATED"/>
    <property type="match status" value="1"/>
</dbReference>
<dbReference type="PROSITE" id="PS00086">
    <property type="entry name" value="CYTOCHROME_P450"/>
    <property type="match status" value="1"/>
</dbReference>
<dbReference type="STRING" id="2010991.A0A3M2SIU8"/>
<keyword evidence="4 7" id="KW-0479">Metal-binding</keyword>
<accession>A0A3M2SIU8</accession>
<evidence type="ECO:0000313" key="10">
    <source>
        <dbReference type="Proteomes" id="UP000277212"/>
    </source>
</evidence>
<dbReference type="Pfam" id="PF00067">
    <property type="entry name" value="p450"/>
    <property type="match status" value="1"/>
</dbReference>
<dbReference type="GO" id="GO:0020037">
    <property type="term" value="F:heme binding"/>
    <property type="evidence" value="ECO:0007669"/>
    <property type="project" value="InterPro"/>
</dbReference>
<keyword evidence="5 8" id="KW-0560">Oxidoreductase</keyword>
<evidence type="ECO:0000256" key="1">
    <source>
        <dbReference type="ARBA" id="ARBA00001971"/>
    </source>
</evidence>
<evidence type="ECO:0000256" key="5">
    <source>
        <dbReference type="ARBA" id="ARBA00023002"/>
    </source>
</evidence>
<dbReference type="PRINTS" id="PR00463">
    <property type="entry name" value="EP450I"/>
</dbReference>
<name>A0A3M2SIU8_9HYPO</name>
<protein>
    <recommendedName>
        <fullName evidence="11">Sterigmatocystin biosynthesis P450 monooxygenase STCB</fullName>
    </recommendedName>
</protein>
<dbReference type="Proteomes" id="UP000277212">
    <property type="component" value="Unassembled WGS sequence"/>
</dbReference>
<dbReference type="EMBL" id="NKUJ01000031">
    <property type="protein sequence ID" value="RMJ17483.1"/>
    <property type="molecule type" value="Genomic_DNA"/>
</dbReference>
<keyword evidence="6 7" id="KW-0408">Iron</keyword>
<dbReference type="GO" id="GO:0005506">
    <property type="term" value="F:iron ion binding"/>
    <property type="evidence" value="ECO:0007669"/>
    <property type="project" value="InterPro"/>
</dbReference>
<dbReference type="GO" id="GO:0004497">
    <property type="term" value="F:monooxygenase activity"/>
    <property type="evidence" value="ECO:0007669"/>
    <property type="project" value="UniProtKB-KW"/>
</dbReference>
<dbReference type="InterPro" id="IPR036396">
    <property type="entry name" value="Cyt_P450_sf"/>
</dbReference>
<evidence type="ECO:0000256" key="2">
    <source>
        <dbReference type="ARBA" id="ARBA00010617"/>
    </source>
</evidence>
<keyword evidence="10" id="KW-1185">Reference proteome</keyword>
<dbReference type="CDD" id="cd11059">
    <property type="entry name" value="CYP_fungal"/>
    <property type="match status" value="1"/>
</dbReference>
<dbReference type="SUPFAM" id="SSF48264">
    <property type="entry name" value="Cytochrome P450"/>
    <property type="match status" value="1"/>
</dbReference>